<dbReference type="InterPro" id="IPR002686">
    <property type="entry name" value="Transposase_17"/>
</dbReference>
<evidence type="ECO:0000259" key="1">
    <source>
        <dbReference type="SMART" id="SM01321"/>
    </source>
</evidence>
<reference evidence="2 3" key="1">
    <citation type="submission" date="2017-06" db="EMBL/GenBank/DDBJ databases">
        <authorList>
            <person name="Kim H.J."/>
            <person name="Triplett B.A."/>
        </authorList>
    </citation>
    <scope>NUCLEOTIDE SEQUENCE [LARGE SCALE GENOMIC DNA]</scope>
    <source>
        <strain evidence="2 3">13146</strain>
    </source>
</reference>
<dbReference type="GO" id="GO:0006313">
    <property type="term" value="P:DNA transposition"/>
    <property type="evidence" value="ECO:0007669"/>
    <property type="project" value="InterPro"/>
</dbReference>
<dbReference type="InterPro" id="IPR036515">
    <property type="entry name" value="Transposase_17_sf"/>
</dbReference>
<dbReference type="GO" id="GO:0004803">
    <property type="term" value="F:transposase activity"/>
    <property type="evidence" value="ECO:0007669"/>
    <property type="project" value="InterPro"/>
</dbReference>
<dbReference type="PANTHER" id="PTHR36966:SF1">
    <property type="entry name" value="REP-ASSOCIATED TYROSINE TRANSPOSASE"/>
    <property type="match status" value="1"/>
</dbReference>
<dbReference type="EMBL" id="NIVS01000042">
    <property type="protein sequence ID" value="OWQ51414.1"/>
    <property type="molecule type" value="Genomic_DNA"/>
</dbReference>
<dbReference type="SMART" id="SM01321">
    <property type="entry name" value="Y1_Tnp"/>
    <property type="match status" value="1"/>
</dbReference>
<evidence type="ECO:0000313" key="3">
    <source>
        <dbReference type="Proteomes" id="UP000198157"/>
    </source>
</evidence>
<name>A0A246HJZ2_STEMA</name>
<dbReference type="PANTHER" id="PTHR36966">
    <property type="entry name" value="REP-ASSOCIATED TYROSINE TRANSPOSASE"/>
    <property type="match status" value="1"/>
</dbReference>
<dbReference type="OrthoDB" id="9794403at2"/>
<dbReference type="Proteomes" id="UP000198157">
    <property type="component" value="Unassembled WGS sequence"/>
</dbReference>
<evidence type="ECO:0000313" key="2">
    <source>
        <dbReference type="EMBL" id="OWQ51414.1"/>
    </source>
</evidence>
<organism evidence="2 3">
    <name type="scientific">Stenotrophomonas maltophilia</name>
    <name type="common">Pseudomonas maltophilia</name>
    <name type="synonym">Xanthomonas maltophilia</name>
    <dbReference type="NCBI Taxonomy" id="40324"/>
    <lineage>
        <taxon>Bacteria</taxon>
        <taxon>Pseudomonadati</taxon>
        <taxon>Pseudomonadota</taxon>
        <taxon>Gammaproteobacteria</taxon>
        <taxon>Lysobacterales</taxon>
        <taxon>Lysobacteraceae</taxon>
        <taxon>Stenotrophomonas</taxon>
        <taxon>Stenotrophomonas maltophilia group</taxon>
    </lineage>
</organism>
<protein>
    <submittedName>
        <fullName evidence="2">Transposase</fullName>
    </submittedName>
</protein>
<feature type="domain" description="Transposase IS200-like" evidence="1">
    <location>
        <begin position="9"/>
        <end position="132"/>
    </location>
</feature>
<dbReference type="InterPro" id="IPR052715">
    <property type="entry name" value="RAYT_transposase"/>
</dbReference>
<dbReference type="NCBIfam" id="NF047646">
    <property type="entry name" value="REP_Tyr_transpos"/>
    <property type="match status" value="1"/>
</dbReference>
<proteinExistence type="predicted"/>
<dbReference type="Gene3D" id="3.30.70.1290">
    <property type="entry name" value="Transposase IS200-like"/>
    <property type="match status" value="1"/>
</dbReference>
<sequence>MSYDHILWPSGTAYFFSAHLRDRSSSLLVEQAQVLRLAFRVAQQARPFRINAIVVLPDHLHGVWTLPEGDEEGHRRWAQVQAIFDRQLPMVDPRLQLRRDRSLRPLWHNGFREHRIVDAEDLQRHVAYVHHNPVKHGHVRDATQWPYSSIHRGRREPEAPC</sequence>
<dbReference type="GO" id="GO:0043565">
    <property type="term" value="F:sequence-specific DNA binding"/>
    <property type="evidence" value="ECO:0007669"/>
    <property type="project" value="TreeGrafter"/>
</dbReference>
<accession>A0A246HJZ2</accession>
<gene>
    <name evidence="2" type="ORF">CEE60_15200</name>
</gene>
<dbReference type="SUPFAM" id="SSF143422">
    <property type="entry name" value="Transposase IS200-like"/>
    <property type="match status" value="1"/>
</dbReference>
<dbReference type="AlphaFoldDB" id="A0A246HJZ2"/>
<comment type="caution">
    <text evidence="2">The sequence shown here is derived from an EMBL/GenBank/DDBJ whole genome shotgun (WGS) entry which is preliminary data.</text>
</comment>